<evidence type="ECO:0000313" key="13">
    <source>
        <dbReference type="EMBL" id="KAL3361349.1"/>
    </source>
</evidence>
<dbReference type="SUPFAM" id="SSF52058">
    <property type="entry name" value="L domain-like"/>
    <property type="match status" value="2"/>
</dbReference>
<dbReference type="FunFam" id="3.80.10.10:FF:000095">
    <property type="entry name" value="LRR receptor-like serine/threonine-protein kinase GSO1"/>
    <property type="match status" value="2"/>
</dbReference>
<dbReference type="PROSITE" id="PS51450">
    <property type="entry name" value="LRR"/>
    <property type="match status" value="1"/>
</dbReference>
<reference evidence="13 14" key="1">
    <citation type="submission" date="2024-05" db="EMBL/GenBank/DDBJ databases">
        <title>De novo assembly of an allotetraploid wild potato.</title>
        <authorList>
            <person name="Hosaka A.J."/>
        </authorList>
    </citation>
    <scope>NUCLEOTIDE SEQUENCE [LARGE SCALE GENOMIC DNA]</scope>
    <source>
        <tissue evidence="13">Young leaves</tissue>
    </source>
</reference>
<accession>A0ABD2TY04</accession>
<keyword evidence="10" id="KW-0325">Glycoprotein</keyword>
<evidence type="ECO:0000256" key="2">
    <source>
        <dbReference type="ARBA" id="ARBA00009592"/>
    </source>
</evidence>
<sequence length="948" mass="106705">PNFELFHSNMDYKQLSVVLLLVFLRHELVFSSSILRSHLCPKHQSTALLKFKQTFTIDTFDMCGLMLGQESYPKTSSWNLSKDCCLWDGVKCDEMSGHVIELDLGCSLLVGVIDSNSSLFQLSHLQRLNLSMNNFDGSQISPKFGRFSSMTHLDLSRSYFLGQIPSEISHLSKLHSLLLYTFYLNKLRLASHDFKSLLRNLTQLRELNLRSINISSTIPPIFSSHLTTLRLGWTGLYGIIPESIFHLPNLERLDLHHNDQLNGYFPKTKWNSSASLIELDLTDVNFSDTLPESLGNLTSLQSLTLQNCNLRGPIPESLSNLTHVESLYLGDNSLNGTIPSWIFSLPSLSLVYLSNNQFSGQLEDFKSNSLVWIYLQDNQLQGHLPTSIQNLVNLTTLDLSSNNFSGSVDVSFFSNLKYLLDLGLSYNRITLTNEDKVKSTLPESLEKLGLAACEVKEFEFLRSAKNLKELDLSNNKIQGRIPDWAWSNWEFSVSTLNLSHNMLTSMDSIPLQSLDTIDLRSNFLQGSLPIPAISTRYFFISENNLSGEIPSSLCNLMSLKMLVLAKNNLSGAIPQCLGNMSYILEVLDMHHNNLSGALPTTFSIESSLRSLNLHGNKLQGKIPRSLVNCKRLQVLDLGDNHLNDTFPMWLGTLPELQVLSLRSNKLHGSIQPSRVASLFPQLRIIDLSYNAFSGNLPTSLFQHLKAMRTIDPLTKSPSNGRDGYYQDSVVVVTKGLELEVVRILFLYTTIDLSSNKFGGHIPSVLGDLIALRVMNLSHNGLQGHIPSSLGNLSVVESLDLSFNQLSGEIPEQLASLTYLEFLRLSHNHLVGCIPIGRQFATFQNNSYDGNDGLRGFPVSEDCGSRKMPKRNNTTQVLNQESNSTFLSEFRKTIPMGYGSGLIIGLFIAYFMLSSRNSNWLSRITEELEYRIVMRRRKKKKQRGRQRRH</sequence>
<comment type="caution">
    <text evidence="13">The sequence shown here is derived from an EMBL/GenBank/DDBJ whole genome shotgun (WGS) entry which is preliminary data.</text>
</comment>
<dbReference type="AlphaFoldDB" id="A0ABD2TY04"/>
<dbReference type="InterPro" id="IPR032675">
    <property type="entry name" value="LRR_dom_sf"/>
</dbReference>
<feature type="non-terminal residue" evidence="13">
    <location>
        <position position="1"/>
    </location>
</feature>
<evidence type="ECO:0000313" key="14">
    <source>
        <dbReference type="Proteomes" id="UP001627284"/>
    </source>
</evidence>
<keyword evidence="6" id="KW-0732">Signal</keyword>
<dbReference type="InterPro" id="IPR003591">
    <property type="entry name" value="Leu-rich_rpt_typical-subtyp"/>
</dbReference>
<keyword evidence="5 11" id="KW-0812">Transmembrane</keyword>
<evidence type="ECO:0000256" key="10">
    <source>
        <dbReference type="ARBA" id="ARBA00023180"/>
    </source>
</evidence>
<feature type="domain" description="Leucine-rich repeat-containing N-terminal plant-type" evidence="12">
    <location>
        <begin position="43"/>
        <end position="93"/>
    </location>
</feature>
<dbReference type="GO" id="GO:0005886">
    <property type="term" value="C:plasma membrane"/>
    <property type="evidence" value="ECO:0007669"/>
    <property type="project" value="UniProtKB-SubCell"/>
</dbReference>
<protein>
    <recommendedName>
        <fullName evidence="12">Leucine-rich repeat-containing N-terminal plant-type domain-containing protein</fullName>
    </recommendedName>
</protein>
<dbReference type="PANTHER" id="PTHR48061:SF12">
    <property type="entry name" value="DISEASE RESISTANCE LIKE PROTEIN"/>
    <property type="match status" value="1"/>
</dbReference>
<evidence type="ECO:0000256" key="8">
    <source>
        <dbReference type="ARBA" id="ARBA00022989"/>
    </source>
</evidence>
<dbReference type="SMART" id="SM00369">
    <property type="entry name" value="LRR_TYP"/>
    <property type="match status" value="11"/>
</dbReference>
<dbReference type="FunFam" id="3.80.10.10:FF:000111">
    <property type="entry name" value="LRR receptor-like serine/threonine-protein kinase ERECTA"/>
    <property type="match status" value="1"/>
</dbReference>
<name>A0ABD2TY04_9SOLN</name>
<evidence type="ECO:0000256" key="6">
    <source>
        <dbReference type="ARBA" id="ARBA00022729"/>
    </source>
</evidence>
<evidence type="ECO:0000256" key="9">
    <source>
        <dbReference type="ARBA" id="ARBA00023136"/>
    </source>
</evidence>
<evidence type="ECO:0000256" key="1">
    <source>
        <dbReference type="ARBA" id="ARBA00004251"/>
    </source>
</evidence>
<keyword evidence="4" id="KW-0433">Leucine-rich repeat</keyword>
<evidence type="ECO:0000259" key="12">
    <source>
        <dbReference type="Pfam" id="PF08263"/>
    </source>
</evidence>
<evidence type="ECO:0000256" key="5">
    <source>
        <dbReference type="ARBA" id="ARBA00022692"/>
    </source>
</evidence>
<comment type="subcellular location">
    <subcellularLocation>
        <location evidence="1">Cell membrane</location>
        <topology evidence="1">Single-pass type I membrane protein</topology>
    </subcellularLocation>
</comment>
<dbReference type="PANTHER" id="PTHR48061">
    <property type="entry name" value="LEUCINE-RICH REPEAT RECEPTOR PROTEIN KINASE EMS1-LIKE-RELATED"/>
    <property type="match status" value="1"/>
</dbReference>
<gene>
    <name evidence="13" type="ORF">AABB24_014315</name>
</gene>
<dbReference type="EMBL" id="JBJKTR010000008">
    <property type="protein sequence ID" value="KAL3361349.1"/>
    <property type="molecule type" value="Genomic_DNA"/>
</dbReference>
<dbReference type="Gene3D" id="3.80.10.10">
    <property type="entry name" value="Ribonuclease Inhibitor"/>
    <property type="match status" value="3"/>
</dbReference>
<evidence type="ECO:0000256" key="3">
    <source>
        <dbReference type="ARBA" id="ARBA00022475"/>
    </source>
</evidence>
<keyword evidence="8 11" id="KW-1133">Transmembrane helix</keyword>
<dbReference type="InterPro" id="IPR013210">
    <property type="entry name" value="LRR_N_plant-typ"/>
</dbReference>
<dbReference type="GO" id="GO:0050832">
    <property type="term" value="P:defense response to fungus"/>
    <property type="evidence" value="ECO:0007669"/>
    <property type="project" value="UniProtKB-ARBA"/>
</dbReference>
<dbReference type="InterPro" id="IPR046956">
    <property type="entry name" value="RLP23-like"/>
</dbReference>
<keyword evidence="3" id="KW-1003">Cell membrane</keyword>
<proteinExistence type="inferred from homology"/>
<dbReference type="Pfam" id="PF00560">
    <property type="entry name" value="LRR_1"/>
    <property type="match status" value="8"/>
</dbReference>
<comment type="similarity">
    <text evidence="2">Belongs to the RLP family.</text>
</comment>
<dbReference type="InterPro" id="IPR001611">
    <property type="entry name" value="Leu-rich_rpt"/>
</dbReference>
<evidence type="ECO:0000256" key="11">
    <source>
        <dbReference type="SAM" id="Phobius"/>
    </source>
</evidence>
<keyword evidence="9 11" id="KW-0472">Membrane</keyword>
<dbReference type="Proteomes" id="UP001627284">
    <property type="component" value="Unassembled WGS sequence"/>
</dbReference>
<dbReference type="Pfam" id="PF08263">
    <property type="entry name" value="LRRNT_2"/>
    <property type="match status" value="1"/>
</dbReference>
<keyword evidence="14" id="KW-1185">Reference proteome</keyword>
<dbReference type="Pfam" id="PF13855">
    <property type="entry name" value="LRR_8"/>
    <property type="match status" value="3"/>
</dbReference>
<feature type="transmembrane region" description="Helical" evidence="11">
    <location>
        <begin position="895"/>
        <end position="912"/>
    </location>
</feature>
<keyword evidence="7" id="KW-0677">Repeat</keyword>
<evidence type="ECO:0000256" key="7">
    <source>
        <dbReference type="ARBA" id="ARBA00022737"/>
    </source>
</evidence>
<dbReference type="SUPFAM" id="SSF52047">
    <property type="entry name" value="RNI-like"/>
    <property type="match status" value="1"/>
</dbReference>
<organism evidence="13 14">
    <name type="scientific">Solanum stoloniferum</name>
    <dbReference type="NCBI Taxonomy" id="62892"/>
    <lineage>
        <taxon>Eukaryota</taxon>
        <taxon>Viridiplantae</taxon>
        <taxon>Streptophyta</taxon>
        <taxon>Embryophyta</taxon>
        <taxon>Tracheophyta</taxon>
        <taxon>Spermatophyta</taxon>
        <taxon>Magnoliopsida</taxon>
        <taxon>eudicotyledons</taxon>
        <taxon>Gunneridae</taxon>
        <taxon>Pentapetalae</taxon>
        <taxon>asterids</taxon>
        <taxon>lamiids</taxon>
        <taxon>Solanales</taxon>
        <taxon>Solanaceae</taxon>
        <taxon>Solanoideae</taxon>
        <taxon>Solaneae</taxon>
        <taxon>Solanum</taxon>
    </lineage>
</organism>
<evidence type="ECO:0000256" key="4">
    <source>
        <dbReference type="ARBA" id="ARBA00022614"/>
    </source>
</evidence>